<name>S2W2V6_9ACTO</name>
<dbReference type="PATRIC" id="fig|883067.3.peg.818"/>
<dbReference type="eggNOG" id="ENOG5031HVY">
    <property type="taxonomic scope" value="Bacteria"/>
</dbReference>
<protein>
    <submittedName>
        <fullName evidence="2">Uncharacterized protein</fullName>
    </submittedName>
</protein>
<reference evidence="2 3" key="1">
    <citation type="submission" date="2013-05" db="EMBL/GenBank/DDBJ databases">
        <title>The Genome Sequence of Actinobaculum schaalii FB123-CNA2.</title>
        <authorList>
            <consortium name="The Broad Institute Genomics Platform"/>
            <person name="Earl A."/>
            <person name="Ward D."/>
            <person name="Feldgarden M."/>
            <person name="Gevers D."/>
            <person name="Saerens B."/>
            <person name="Vaneechoutte M."/>
            <person name="Walker B."/>
            <person name="Young S."/>
            <person name="Zeng Q."/>
            <person name="Gargeya S."/>
            <person name="Fitzgerald M."/>
            <person name="Haas B."/>
            <person name="Abouelleil A."/>
            <person name="Allen A.W."/>
            <person name="Alvarado L."/>
            <person name="Arachchi H.M."/>
            <person name="Berlin A.M."/>
            <person name="Chapman S.B."/>
            <person name="Gainer-Dewar J."/>
            <person name="Goldberg J."/>
            <person name="Griggs A."/>
            <person name="Gujja S."/>
            <person name="Hansen M."/>
            <person name="Howarth C."/>
            <person name="Imamovic A."/>
            <person name="Ireland A."/>
            <person name="Larimer J."/>
            <person name="McCowan C."/>
            <person name="Murphy C."/>
            <person name="Pearson M."/>
            <person name="Poon T.W."/>
            <person name="Priest M."/>
            <person name="Roberts A."/>
            <person name="Saif S."/>
            <person name="Shea T."/>
            <person name="Sisk P."/>
            <person name="Sykes S."/>
            <person name="Wortman J."/>
            <person name="Nusbaum C."/>
            <person name="Birren B."/>
        </authorList>
    </citation>
    <scope>NUCLEOTIDE SEQUENCE [LARGE SCALE GENOMIC DNA]</scope>
    <source>
        <strain evidence="2 3">FB123-CNA-2</strain>
    </source>
</reference>
<keyword evidence="1" id="KW-0812">Transmembrane</keyword>
<comment type="caution">
    <text evidence="2">The sequence shown here is derived from an EMBL/GenBank/DDBJ whole genome shotgun (WGS) entry which is preliminary data.</text>
</comment>
<dbReference type="Proteomes" id="UP000014393">
    <property type="component" value="Unassembled WGS sequence"/>
</dbReference>
<keyword evidence="3" id="KW-1185">Reference proteome</keyword>
<dbReference type="AlphaFoldDB" id="S2W2V6"/>
<evidence type="ECO:0000313" key="3">
    <source>
        <dbReference type="Proteomes" id="UP000014393"/>
    </source>
</evidence>
<evidence type="ECO:0000313" key="2">
    <source>
        <dbReference type="EMBL" id="EPD26902.1"/>
    </source>
</evidence>
<sequence>MRGSEVAGRRENSHNKTVPLIIVVIAIIIAAAALVYALSFARNSGKSTGASVAESFDAWRSDELDMDTYDIVHHDTAVDDMFEAFAHESEAYITSETLDEHFDRARETERELSETVRRNSEKLRARIPAPPLRRRAESAVEDTRTEADVAYVSTGVPEGIHVADVAGEPDGALVADVVIDGAGGQSCTVDIEESVEGEDAETRERRSA</sequence>
<keyword evidence="1" id="KW-0472">Membrane</keyword>
<proteinExistence type="predicted"/>
<dbReference type="EMBL" id="AGWM01000010">
    <property type="protein sequence ID" value="EPD26902.1"/>
    <property type="molecule type" value="Genomic_DNA"/>
</dbReference>
<organism evidence="2 3">
    <name type="scientific">Actinotignum schaalii FB123-CNA-2</name>
    <dbReference type="NCBI Taxonomy" id="883067"/>
    <lineage>
        <taxon>Bacteria</taxon>
        <taxon>Bacillati</taxon>
        <taxon>Actinomycetota</taxon>
        <taxon>Actinomycetes</taxon>
        <taxon>Actinomycetales</taxon>
        <taxon>Actinomycetaceae</taxon>
        <taxon>Actinotignum</taxon>
    </lineage>
</organism>
<accession>S2W2V6</accession>
<gene>
    <name evidence="2" type="ORF">HMPREF9237_00836</name>
</gene>
<dbReference type="RefSeq" id="WP_016442462.1">
    <property type="nucleotide sequence ID" value="NZ_KE150262.1"/>
</dbReference>
<evidence type="ECO:0000256" key="1">
    <source>
        <dbReference type="SAM" id="Phobius"/>
    </source>
</evidence>
<dbReference type="HOGENOM" id="CLU_1318662_0_0_11"/>
<keyword evidence="1" id="KW-1133">Transmembrane helix</keyword>
<feature type="transmembrane region" description="Helical" evidence="1">
    <location>
        <begin position="20"/>
        <end position="41"/>
    </location>
</feature>